<comment type="caution">
    <text evidence="2">The sequence shown here is derived from an EMBL/GenBank/DDBJ whole genome shotgun (WGS) entry which is preliminary data.</text>
</comment>
<evidence type="ECO:0000259" key="1">
    <source>
        <dbReference type="Pfam" id="PF00296"/>
    </source>
</evidence>
<sequence length="364" mass="38432">MTNVPLSILDLAPISSGSDAGAALRTSIGVARRADALGYTRYWVAEHHFARGVASAAPAVLIGLIAAATDRIRVGSGAVQVGYQTPLSVVEQFGIVDALHPGRIDLGLGRSGGRPTPVADVADRVVDGLLIPAPFDFSKLADGPRFAAYATLLRQPGAEPAPFPSIVDDLQALIAGTLHRAGYDVHATPGEGAKTQLWVLGSSGGESARVAGERGLPFAANYHVAPSNVLEAVEAYRSAFRPGVLDRPYVMVSADVLVADTAERAAHLGSPLRHWVRSIRTGTGAIPYPTPAEAAALPWSDADQALVRDRLDTRFVGTADAVAERLRTLRRVTRADELLVTTITHDPADRLRSFELLAEVWLGA</sequence>
<dbReference type="EMBL" id="BSFP01000074">
    <property type="protein sequence ID" value="GLL06520.1"/>
    <property type="molecule type" value="Genomic_DNA"/>
</dbReference>
<dbReference type="SUPFAM" id="SSF51679">
    <property type="entry name" value="Bacterial luciferase-like"/>
    <property type="match status" value="1"/>
</dbReference>
<dbReference type="InterPro" id="IPR011251">
    <property type="entry name" value="Luciferase-like_dom"/>
</dbReference>
<dbReference type="Proteomes" id="UP001143480">
    <property type="component" value="Unassembled WGS sequence"/>
</dbReference>
<feature type="domain" description="Luciferase-like" evidence="1">
    <location>
        <begin position="180"/>
        <end position="331"/>
    </location>
</feature>
<dbReference type="GO" id="GO:0004497">
    <property type="term" value="F:monooxygenase activity"/>
    <property type="evidence" value="ECO:0007669"/>
    <property type="project" value="UniProtKB-KW"/>
</dbReference>
<protein>
    <submittedName>
        <fullName evidence="2">Monooxygenase</fullName>
    </submittedName>
</protein>
<dbReference type="GO" id="GO:0016705">
    <property type="term" value="F:oxidoreductase activity, acting on paired donors, with incorporation or reduction of molecular oxygen"/>
    <property type="evidence" value="ECO:0007669"/>
    <property type="project" value="InterPro"/>
</dbReference>
<feature type="domain" description="Luciferase-like" evidence="1">
    <location>
        <begin position="7"/>
        <end position="114"/>
    </location>
</feature>
<name>A0A9W6NQS8_9ACTN</name>
<keyword evidence="2" id="KW-0503">Monooxygenase</keyword>
<evidence type="ECO:0000313" key="3">
    <source>
        <dbReference type="Proteomes" id="UP001143480"/>
    </source>
</evidence>
<reference evidence="2" key="1">
    <citation type="journal article" date="2014" name="Int. J. Syst. Evol. Microbiol.">
        <title>Complete genome sequence of Corynebacterium casei LMG S-19264T (=DSM 44701T), isolated from a smear-ripened cheese.</title>
        <authorList>
            <consortium name="US DOE Joint Genome Institute (JGI-PGF)"/>
            <person name="Walter F."/>
            <person name="Albersmeier A."/>
            <person name="Kalinowski J."/>
            <person name="Ruckert C."/>
        </authorList>
    </citation>
    <scope>NUCLEOTIDE SEQUENCE</scope>
    <source>
        <strain evidence="2">VKM Ac-1321</strain>
    </source>
</reference>
<dbReference type="GO" id="GO:0005829">
    <property type="term" value="C:cytosol"/>
    <property type="evidence" value="ECO:0007669"/>
    <property type="project" value="TreeGrafter"/>
</dbReference>
<accession>A0A9W6NQS8</accession>
<dbReference type="InterPro" id="IPR036661">
    <property type="entry name" value="Luciferase-like_sf"/>
</dbReference>
<keyword evidence="2" id="KW-0560">Oxidoreductase</keyword>
<dbReference type="RefSeq" id="WP_261965781.1">
    <property type="nucleotide sequence ID" value="NZ_BAAAXA010000001.1"/>
</dbReference>
<reference evidence="2" key="2">
    <citation type="submission" date="2023-01" db="EMBL/GenBank/DDBJ databases">
        <authorList>
            <person name="Sun Q."/>
            <person name="Evtushenko L."/>
        </authorList>
    </citation>
    <scope>NUCLEOTIDE SEQUENCE</scope>
    <source>
        <strain evidence="2">VKM Ac-1321</strain>
    </source>
</reference>
<dbReference type="Pfam" id="PF00296">
    <property type="entry name" value="Bac_luciferase"/>
    <property type="match status" value="2"/>
</dbReference>
<organism evidence="2 3">
    <name type="scientific">Dactylosporangium matsuzakiense</name>
    <dbReference type="NCBI Taxonomy" id="53360"/>
    <lineage>
        <taxon>Bacteria</taxon>
        <taxon>Bacillati</taxon>
        <taxon>Actinomycetota</taxon>
        <taxon>Actinomycetes</taxon>
        <taxon>Micromonosporales</taxon>
        <taxon>Micromonosporaceae</taxon>
        <taxon>Dactylosporangium</taxon>
    </lineage>
</organism>
<evidence type="ECO:0000313" key="2">
    <source>
        <dbReference type="EMBL" id="GLL06520.1"/>
    </source>
</evidence>
<dbReference type="Gene3D" id="3.20.20.30">
    <property type="entry name" value="Luciferase-like domain"/>
    <property type="match status" value="1"/>
</dbReference>
<dbReference type="PANTHER" id="PTHR30137:SF6">
    <property type="entry name" value="LUCIFERASE-LIKE MONOOXYGENASE"/>
    <property type="match status" value="1"/>
</dbReference>
<proteinExistence type="predicted"/>
<dbReference type="PANTHER" id="PTHR30137">
    <property type="entry name" value="LUCIFERASE-LIKE MONOOXYGENASE"/>
    <property type="match status" value="1"/>
</dbReference>
<dbReference type="AlphaFoldDB" id="A0A9W6NQS8"/>
<dbReference type="CDD" id="cd00347">
    <property type="entry name" value="Flavin_utilizing_monoxygenases"/>
    <property type="match status" value="1"/>
</dbReference>
<keyword evidence="3" id="KW-1185">Reference proteome</keyword>
<gene>
    <name evidence="2" type="ORF">GCM10017581_082700</name>
</gene>
<dbReference type="InterPro" id="IPR050766">
    <property type="entry name" value="Bact_Lucif_Oxidored"/>
</dbReference>